<keyword evidence="3 6" id="KW-0479">Metal-binding</keyword>
<dbReference type="Gene3D" id="3.90.180.10">
    <property type="entry name" value="Medium-chain alcohol dehydrogenases, catalytic domain"/>
    <property type="match status" value="1"/>
</dbReference>
<evidence type="ECO:0000256" key="6">
    <source>
        <dbReference type="RuleBase" id="RU361277"/>
    </source>
</evidence>
<evidence type="ECO:0000256" key="5">
    <source>
        <dbReference type="ARBA" id="ARBA00023002"/>
    </source>
</evidence>
<dbReference type="Gene3D" id="3.40.50.720">
    <property type="entry name" value="NAD(P)-binding Rossmann-like Domain"/>
    <property type="match status" value="1"/>
</dbReference>
<dbReference type="SUPFAM" id="SSF51735">
    <property type="entry name" value="NAD(P)-binding Rossmann-fold domains"/>
    <property type="match status" value="1"/>
</dbReference>
<gene>
    <name evidence="8" type="ORF">GCM10010977_11910</name>
</gene>
<dbReference type="Pfam" id="PF08240">
    <property type="entry name" value="ADH_N"/>
    <property type="match status" value="1"/>
</dbReference>
<dbReference type="CDD" id="cd08278">
    <property type="entry name" value="benzyl_alcohol_DH"/>
    <property type="match status" value="1"/>
</dbReference>
<accession>A0ABQ2LVA0</accession>
<dbReference type="InterPro" id="IPR013154">
    <property type="entry name" value="ADH-like_N"/>
</dbReference>
<dbReference type="PROSITE" id="PS00059">
    <property type="entry name" value="ADH_ZINC"/>
    <property type="match status" value="1"/>
</dbReference>
<dbReference type="SMART" id="SM00829">
    <property type="entry name" value="PKS_ER"/>
    <property type="match status" value="1"/>
</dbReference>
<evidence type="ECO:0000256" key="4">
    <source>
        <dbReference type="ARBA" id="ARBA00022833"/>
    </source>
</evidence>
<dbReference type="PANTHER" id="PTHR43350">
    <property type="entry name" value="NAD-DEPENDENT ALCOHOL DEHYDROGENASE"/>
    <property type="match status" value="1"/>
</dbReference>
<comment type="caution">
    <text evidence="8">The sequence shown here is derived from an EMBL/GenBank/DDBJ whole genome shotgun (WGS) entry which is preliminary data.</text>
</comment>
<dbReference type="InterPro" id="IPR013149">
    <property type="entry name" value="ADH-like_C"/>
</dbReference>
<keyword evidence="9" id="KW-1185">Reference proteome</keyword>
<dbReference type="EMBL" id="BMLQ01000003">
    <property type="protein sequence ID" value="GGO43538.1"/>
    <property type="molecule type" value="Genomic_DNA"/>
</dbReference>
<dbReference type="InterPro" id="IPR002328">
    <property type="entry name" value="ADH_Zn_CS"/>
</dbReference>
<reference evidence="9" key="1">
    <citation type="journal article" date="2019" name="Int. J. Syst. Evol. Microbiol.">
        <title>The Global Catalogue of Microorganisms (GCM) 10K type strain sequencing project: providing services to taxonomists for standard genome sequencing and annotation.</title>
        <authorList>
            <consortium name="The Broad Institute Genomics Platform"/>
            <consortium name="The Broad Institute Genome Sequencing Center for Infectious Disease"/>
            <person name="Wu L."/>
            <person name="Ma J."/>
        </authorList>
    </citation>
    <scope>NUCLEOTIDE SEQUENCE [LARGE SCALE GENOMIC DNA]</scope>
    <source>
        <strain evidence="9">CGMCC 1.7064</strain>
    </source>
</reference>
<feature type="domain" description="Enoyl reductase (ER)" evidence="7">
    <location>
        <begin position="12"/>
        <end position="364"/>
    </location>
</feature>
<evidence type="ECO:0000256" key="3">
    <source>
        <dbReference type="ARBA" id="ARBA00022723"/>
    </source>
</evidence>
<dbReference type="Proteomes" id="UP000642509">
    <property type="component" value="Unassembled WGS sequence"/>
</dbReference>
<comment type="similarity">
    <text evidence="2 6">Belongs to the zinc-containing alcohol dehydrogenase family.</text>
</comment>
<organism evidence="8 9">
    <name type="scientific">Citricoccus zhacaiensis</name>
    <dbReference type="NCBI Taxonomy" id="489142"/>
    <lineage>
        <taxon>Bacteria</taxon>
        <taxon>Bacillati</taxon>
        <taxon>Actinomycetota</taxon>
        <taxon>Actinomycetes</taxon>
        <taxon>Micrococcales</taxon>
        <taxon>Micrococcaceae</taxon>
        <taxon>Citricoccus</taxon>
    </lineage>
</organism>
<dbReference type="SUPFAM" id="SSF50129">
    <property type="entry name" value="GroES-like"/>
    <property type="match status" value="1"/>
</dbReference>
<name>A0ABQ2LVA0_9MICC</name>
<evidence type="ECO:0000256" key="2">
    <source>
        <dbReference type="ARBA" id="ARBA00008072"/>
    </source>
</evidence>
<dbReference type="RefSeq" id="WP_188805212.1">
    <property type="nucleotide sequence ID" value="NZ_BAAAOU010000004.1"/>
</dbReference>
<evidence type="ECO:0000259" key="7">
    <source>
        <dbReference type="SMART" id="SM00829"/>
    </source>
</evidence>
<evidence type="ECO:0000313" key="9">
    <source>
        <dbReference type="Proteomes" id="UP000642509"/>
    </source>
</evidence>
<dbReference type="InterPro" id="IPR011032">
    <property type="entry name" value="GroES-like_sf"/>
</dbReference>
<comment type="cofactor">
    <cofactor evidence="1 6">
        <name>Zn(2+)</name>
        <dbReference type="ChEBI" id="CHEBI:29105"/>
    </cofactor>
</comment>
<keyword evidence="5" id="KW-0560">Oxidoreductase</keyword>
<dbReference type="InterPro" id="IPR020843">
    <property type="entry name" value="ER"/>
</dbReference>
<protein>
    <submittedName>
        <fullName evidence="8">Aryl-alcohol dehydrogenase</fullName>
    </submittedName>
</protein>
<dbReference type="InterPro" id="IPR036291">
    <property type="entry name" value="NAD(P)-bd_dom_sf"/>
</dbReference>
<keyword evidence="4 6" id="KW-0862">Zinc</keyword>
<sequence>MQTTAAVLEVQGSDFTLQEITISDPGPGEVLFEVAGVGLCHTDLAVREGHLPFPFPGVVGHEGSGTVVAVGEGVTKVAVGDRIAASFNSCGQCSQCAAHQPAYCVEFMERNFGGTRSDGTSALRAGDQQVGSNFFGQSSFARHAIAHERNVVPVPESVPLELAGPLGCGVQTGAGAVLRSLDCEPGSSLLVTGGGPVGLSGVLGAVSRGVKTIIVSEPMASRRELALSLGATHAVDPLARPLSEQVREILPEGVRYVLDTTAIVPVVTEIIASMGQRGHLGMVGVPSDPAAALNVNLLEMQARGLSFTGIVEGDSDPDTFIPELIGLYEQGRFPFDRMITTVPFEQINEAVAAQARGEAVKVVLVHS</sequence>
<proteinExistence type="inferred from homology"/>
<dbReference type="PANTHER" id="PTHR43350:SF17">
    <property type="entry name" value="NAD-DEPENDENT ALCOHOL DEHYDROGENASE"/>
    <property type="match status" value="1"/>
</dbReference>
<dbReference type="Pfam" id="PF00107">
    <property type="entry name" value="ADH_zinc_N"/>
    <property type="match status" value="1"/>
</dbReference>
<evidence type="ECO:0000313" key="8">
    <source>
        <dbReference type="EMBL" id="GGO43538.1"/>
    </source>
</evidence>
<evidence type="ECO:0000256" key="1">
    <source>
        <dbReference type="ARBA" id="ARBA00001947"/>
    </source>
</evidence>